<dbReference type="Proteomes" id="UP000827889">
    <property type="component" value="Chromosome 1"/>
</dbReference>
<feature type="domain" description="Vacuolar protein sorting-associated protein 13 VPS13 adaptor binding" evidence="1">
    <location>
        <begin position="2107"/>
        <end position="2523"/>
    </location>
</feature>
<gene>
    <name evidence="3" type="primary">LOC115740159</name>
</gene>
<organism evidence="2 3">
    <name type="scientific">Rhodamnia argentea</name>
    <dbReference type="NCBI Taxonomy" id="178133"/>
    <lineage>
        <taxon>Eukaryota</taxon>
        <taxon>Viridiplantae</taxon>
        <taxon>Streptophyta</taxon>
        <taxon>Embryophyta</taxon>
        <taxon>Tracheophyta</taxon>
        <taxon>Spermatophyta</taxon>
        <taxon>Magnoliopsida</taxon>
        <taxon>eudicotyledons</taxon>
        <taxon>Gunneridae</taxon>
        <taxon>Pentapetalae</taxon>
        <taxon>rosids</taxon>
        <taxon>malvids</taxon>
        <taxon>Myrtales</taxon>
        <taxon>Myrtaceae</taxon>
        <taxon>Myrtoideae</taxon>
        <taxon>Myrteae</taxon>
        <taxon>Australasian group</taxon>
        <taxon>Rhodamnia</taxon>
    </lineage>
</organism>
<protein>
    <submittedName>
        <fullName evidence="3">Uncharacterized protein LOC115740159 isoform X1</fullName>
    </submittedName>
</protein>
<dbReference type="GO" id="GO:0045053">
    <property type="term" value="P:protein retention in Golgi apparatus"/>
    <property type="evidence" value="ECO:0007669"/>
    <property type="project" value="TreeGrafter"/>
</dbReference>
<dbReference type="OrthoDB" id="428159at2759"/>
<accession>A0A8B8P3V9</accession>
<reference evidence="2" key="1">
    <citation type="submission" date="2025-05" db="UniProtKB">
        <authorList>
            <consortium name="RefSeq"/>
        </authorList>
    </citation>
    <scope>NUCLEOTIDE SEQUENCE [LARGE SCALE GENOMIC DNA]</scope>
</reference>
<dbReference type="GO" id="GO:0006623">
    <property type="term" value="P:protein targeting to vacuole"/>
    <property type="evidence" value="ECO:0007669"/>
    <property type="project" value="TreeGrafter"/>
</dbReference>
<sequence length="3179" mass="358032">MFLDNTIRRRVLSPLQPWLREQPELHLRVGIIRSQAVARNLRFDVSALNELIGDCSYNFVFKEVTIEELRFRFSAWSANAFTIDVRGVHVMLSAGELEERRGSGVDGLRDSALDDLEKTLSEIDPEGAALHDALKKLFGAITSTSRIKMSMLNLILAHCQLGIHDIHLEVQFPIISDSISCLLVMKKFTAVSQIHEQGSFVRGLVGSIFIPLKEGSFTINCSNFEIRLKRNDLFNNVFTCEVLSMCADLNRLHVVHLHLCIPELTLSFSPVDISFLLAFSKAFARKLMHHRDGKQLWKLAASRIKKGNFAPILSLHRLISVLTLWLRCTRIYEHLLLLLGYPDTDLLKESLQKMSMDIKYRSNVQQLWLEISDIEKELPPYAIAQARRVVRCRMPKEKTGQNAFAESFFTRCFQKIRIVLALIWNVVCRALQKAMILVLQRKIPRHESKSTASSDTCIRKCFIFNIDKVVITVWQINQVHASLSQNIVSHTGIPDSSFLSFHLLVAALSLKYIEDIFQQSSFIYCGNVSVSAIPVADVPAWGVTSNYDKRRLNGRHDGSPTSEKIIIWSEPAQISASSEATESKVAGLASGDRTKFLQRCLQEMWLSWQTNQGKSEESAMEPQENPFLLCEVSSFLAYPGRENIISGFWKYNLAVGKLNLYLDHSSIVSVALLLRHTQLALFCRENGRETGLSYHPSNSLNQPNGNWDGEYRKFSIHMKKALLKMLPEQHIEVGAFITGPNVHVSFRKGNSSLGDDSLRHALSQNQYHIDFDIHDIEFALSPSLESDKSLRCQVHGAVESECALMMESQNLHLPTVGDERHVSHVYLSHHLFFRANGLNAYVEESIEKKRSHAFVLNPLTFQLSSSGEYFHLFSRSVTTVSAALCGMASGFVALVHMDELYVLSQVVVDLFSAISYTLSTTSAGCIPLQELQQFMKQDLGADGHNFYENSIKESASANNCVLYMLRSTFQFNSMDLFIQKSRICYSMDNLTTAFDAMKLDEHATFDSGLWIVTKQIFLELSCEEGKLEVLLNLSGVHFVIFRHDSQIETTIDVSQLRDVILQSLNCLYETRLSNLLFTSSLSSPCQDIVSDELLSIYGDSWSTILRNLSLMVESRRSSLRSFSLIDKLNSPLHSIAPEPGHWLLINIQVSQIWMGKSSMKCFFLGAHQMNDLLFSLSFGGNFQRISCKIQGGLLVIETAALTVFFGYYASLLHHVEDILLGVQSHDKNIGKSEPGGDIRTFNDKNIMDSDEVVLHSSSRTRLALLELEVFCFDISQLSLVLAAEDKSGAIRELVIEVDIGLNLVTETRRKELVFDFSRLSVLSQVHNQNVDGENHVPHFPCLSRQMSSGNPTMRYGGEDGIASVEIDTLSEDFPSSRHSVAHISSMRVFRSRDKKFILKHFGALIHVEKAYCGPGDLDYALVGRGSISGFDMNISLSEIQIFLSAVGALPGAATKGTTAGLQPRHWSNNQRLNKTFEKIVPDGAIVAIQDIDEHMYFTVEGERTECKLVGSIHYSLVGEQALFRVNYHSQRRWRSSILWFSLTSLHAKDESGNPVQLAYRQGSGFVEVSSSSNGSWALWRADPCKTDNSESDIEKDAYNQLVKHTFYLVNKKNDSAIAFVNGVPEFVGKPGNRFKFKVLQHTASSDDRAMLDMGGSMDVLGRDLHDNEHVPEERKSRVLLPRIDVKVDKVSVTIVHELLGTVDTIPLLQGHIVDAQFTVQSLPVKVRIMCTFRVLLDYFDAQKNAWREFMHPVEVGVYYRSRLQIHGSDILKHGLPISFFCKIKELNLSLTELSLDVLLFVVGELNIGGPYTVRTALVLSNLCKVENQTGANVLCQFYGNHTLKLSGKQSASVYLRCLGDQDPECAAVVSVQLALGSNTTSSIHVSYLETQAIAWRTRIVSPQDSRTYPGPYIIVDVVRKFEDGLSIVVSPLTRIQNETDFSVELQFQRPEQERDGSALVLLKKGETMDDSTAMFDAIKMSGGSKKVITSLSLGNFLFSFRPKIEGLLNPEGSPSVAWSDNIEGGKAKHLSGVFDKLSFRVRRAFSSGSIKYSFSTACCRVKLNGSNITKLHFLIQSYRRSVPVQQPDQLKDKTSGSSHLTLQVQRDIVLLPTVQVSNLLQSDIDVFLTNTDPGEYVGRHIGNQAILTCGSTVNFYADPSEIYFNITLTAFGSCCKPLKSSDWVKKLLKQKKHSRFLDIDLDFDGGKYFASLRLSRGHRGILEAVIFTPYSLKNETDFYLYIYGLKQKPLYREEARKVGFKISPDSGLILPPKSSASWYSKSNKVRVTLLELDSHEALLDLDALSGLSEVRVEIEEGNKVKYFAKFGVLVQPTLGKVDVPAQLITIVPRFVVVNDSQENIIVRQCYLEDDMAGMITVKSKERTMLQLRSGISERSEFTLFENFIRKHRNTNDDSMTYVQFHLNDPEFGWSGPICVASLGCFFLKFRRQANQVPATNNTPQYANVHVIEESSSLILQFYRPPNVELPYRIENHLRDSLLTYYQKETSDPEVLQPEHSIDYVWDDLTLPRRLLVQITGMHLIREINLDKVREWKPFIKVQKHERLSSRLHRDKKLRDDKSKYGGYKDMVEIGYEVYADGSTRVLRFCEASNSQKGYLRFYSREKIRLRVPCFTIHVLETKDGDESGTSVFTPVLNSRLVNISMDAVFTDLHRYIQTTVQSVDMEPKWSGTPFAAILRRHHSEYDDTADCMLKVALVLSSSTSNVKQVKYSSIVLQPIDLNIDEETLMRIAPFWRSSLNESKSASQQYYFDNFEIHPIKITANFLPGDSYSSYGSSQETLRSLIHSVIKVPPMKNVVVELNGVLVTHALITIRELCIRCAQHYSWYAMRAIYIAKGSQLLPPGFASIFDDLASSSLDVFFDPSHGLMKLPGFTSDTFKLISKSIGGKGFSGTRRYFGDLGKTLRTAGSNVLFAAVTEISDSVLRGAETSGFDGMIKGFHQGILNLAMEPSVLGSALLEGGPDRTIKLEQSPGVDELYIEGYLQAMLDTIYKQEYLRVRVIDNQVVLKNLPPSSSLIEEIMDRVRGFLVSKALLKGDPSTTSRPLRHLRGESQWKIGPTVMTLCEHLFVSFAIRVLKNQARRHTANIKLKMLKQPDHEGNLPAKDAEEQPKVRFTWRWGIGNFVVSGILAYVDGRLCRCIPNPIARRIVSGFLLSFLDKDDTR</sequence>
<proteinExistence type="predicted"/>
<evidence type="ECO:0000259" key="1">
    <source>
        <dbReference type="Pfam" id="PF25036"/>
    </source>
</evidence>
<evidence type="ECO:0000313" key="2">
    <source>
        <dbReference type="Proteomes" id="UP000827889"/>
    </source>
</evidence>
<dbReference type="InterPro" id="IPR026847">
    <property type="entry name" value="VPS13"/>
</dbReference>
<dbReference type="Pfam" id="PF25036">
    <property type="entry name" value="VPS13_VAB"/>
    <property type="match status" value="1"/>
</dbReference>
<keyword evidence="2" id="KW-1185">Reference proteome</keyword>
<dbReference type="KEGG" id="rarg:115740159"/>
<dbReference type="PANTHER" id="PTHR16166">
    <property type="entry name" value="VACUOLAR PROTEIN SORTING-ASSOCIATED PROTEIN VPS13"/>
    <property type="match status" value="1"/>
</dbReference>
<dbReference type="PANTHER" id="PTHR16166:SF130">
    <property type="entry name" value="PROTEIN SORTING-ASSOCIATED PROTEIN, PUTATIVE (DUF1162)-RELATED"/>
    <property type="match status" value="1"/>
</dbReference>
<dbReference type="GeneID" id="115740159"/>
<name>A0A8B8P3V9_9MYRT</name>
<dbReference type="RefSeq" id="XP_030529441.1">
    <property type="nucleotide sequence ID" value="XM_030673581.2"/>
</dbReference>
<reference evidence="3" key="2">
    <citation type="submission" date="2025-08" db="UniProtKB">
        <authorList>
            <consortium name="RefSeq"/>
        </authorList>
    </citation>
    <scope>IDENTIFICATION</scope>
    <source>
        <tissue evidence="3">Leaf</tissue>
    </source>
</reference>
<evidence type="ECO:0000313" key="3">
    <source>
        <dbReference type="RefSeq" id="XP_030529441.1"/>
    </source>
</evidence>
<dbReference type="InterPro" id="IPR009543">
    <property type="entry name" value="VPS13_VAB"/>
</dbReference>